<evidence type="ECO:0000256" key="3">
    <source>
        <dbReference type="ARBA" id="ARBA00006678"/>
    </source>
</evidence>
<dbReference type="Pfam" id="PF01138">
    <property type="entry name" value="RNase_PH"/>
    <property type="match status" value="1"/>
</dbReference>
<evidence type="ECO:0000313" key="11">
    <source>
        <dbReference type="Proteomes" id="UP000825890"/>
    </source>
</evidence>
<comment type="subunit">
    <text evidence="6">Component of the RNA exosome complex. Specifically part of the catalytically inactive RNA exosome core complex (Exo-9) which may associate with the catalytic subunits RRP6 and DIS3 in cytoplasmic- and nuclear-specific RNA exosome complex forms. Exo-9 is formed by a hexameric base ring of RNase PH domain-containing subunits and a cap ring consisting of CSL4, RRP4 and RRP40.</text>
</comment>
<dbReference type="InterPro" id="IPR050080">
    <property type="entry name" value="RNase_PH"/>
</dbReference>
<dbReference type="GeneID" id="68291519"/>
<dbReference type="GO" id="GO:0005730">
    <property type="term" value="C:nucleolus"/>
    <property type="evidence" value="ECO:0007669"/>
    <property type="project" value="UniProtKB-SubCell"/>
</dbReference>
<dbReference type="GO" id="GO:0003723">
    <property type="term" value="F:RNA binding"/>
    <property type="evidence" value="ECO:0007669"/>
    <property type="project" value="TreeGrafter"/>
</dbReference>
<evidence type="ECO:0000256" key="6">
    <source>
        <dbReference type="ARBA" id="ARBA00063066"/>
    </source>
</evidence>
<evidence type="ECO:0000256" key="1">
    <source>
        <dbReference type="ARBA" id="ARBA00004496"/>
    </source>
</evidence>
<comment type="subcellular location">
    <subcellularLocation>
        <location evidence="1">Cytoplasm</location>
    </subcellularLocation>
    <subcellularLocation>
        <location evidence="2">Nucleus</location>
        <location evidence="2">Nucleolus</location>
    </subcellularLocation>
</comment>
<evidence type="ECO:0000259" key="9">
    <source>
        <dbReference type="Pfam" id="PF03725"/>
    </source>
</evidence>
<comment type="caution">
    <text evidence="10">The sequence shown here is derived from an EMBL/GenBank/DDBJ whole genome shotgun (WGS) entry which is preliminary data.</text>
</comment>
<evidence type="ECO:0000259" key="8">
    <source>
        <dbReference type="Pfam" id="PF01138"/>
    </source>
</evidence>
<dbReference type="EMBL" id="BOLY01000003">
    <property type="protein sequence ID" value="GIZ42685.1"/>
    <property type="molecule type" value="Genomic_DNA"/>
</dbReference>
<reference evidence="10 11" key="1">
    <citation type="submission" date="2021-01" db="EMBL/GenBank/DDBJ databases">
        <title>Cercospora kikuchii MAFF 305040 whole genome shotgun sequence.</title>
        <authorList>
            <person name="Kashiwa T."/>
            <person name="Suzuki T."/>
        </authorList>
    </citation>
    <scope>NUCLEOTIDE SEQUENCE [LARGE SCALE GENOMIC DNA]</scope>
    <source>
        <strain evidence="10 11">MAFF 305040</strain>
    </source>
</reference>
<dbReference type="GO" id="GO:0000176">
    <property type="term" value="C:nuclear exosome (RNase complex)"/>
    <property type="evidence" value="ECO:0007669"/>
    <property type="project" value="TreeGrafter"/>
</dbReference>
<protein>
    <recommendedName>
        <fullName evidence="7">Ribosomal RNA-processing protein 41</fullName>
    </recommendedName>
</protein>
<evidence type="ECO:0000256" key="2">
    <source>
        <dbReference type="ARBA" id="ARBA00004604"/>
    </source>
</evidence>
<dbReference type="PANTHER" id="PTHR11953">
    <property type="entry name" value="EXOSOME COMPLEX COMPONENT"/>
    <property type="match status" value="1"/>
</dbReference>
<keyword evidence="5" id="KW-0271">Exosome</keyword>
<dbReference type="SUPFAM" id="SSF55666">
    <property type="entry name" value="Ribonuclease PH domain 2-like"/>
    <property type="match status" value="1"/>
</dbReference>
<dbReference type="GO" id="GO:0071028">
    <property type="term" value="P:nuclear mRNA surveillance"/>
    <property type="evidence" value="ECO:0007669"/>
    <property type="project" value="TreeGrafter"/>
</dbReference>
<evidence type="ECO:0000256" key="4">
    <source>
        <dbReference type="ARBA" id="ARBA00022490"/>
    </source>
</evidence>
<evidence type="ECO:0000313" key="10">
    <source>
        <dbReference type="EMBL" id="GIZ42685.1"/>
    </source>
</evidence>
<dbReference type="SUPFAM" id="SSF54211">
    <property type="entry name" value="Ribosomal protein S5 domain 2-like"/>
    <property type="match status" value="1"/>
</dbReference>
<feature type="domain" description="Exoribonuclease phosphorolytic" evidence="8">
    <location>
        <begin position="22"/>
        <end position="153"/>
    </location>
</feature>
<name>A0A9P3CN27_9PEZI</name>
<dbReference type="AlphaFoldDB" id="A0A9P3CN27"/>
<gene>
    <name evidence="10" type="ORF">CKM354_000594400</name>
</gene>
<dbReference type="FunFam" id="3.30.230.70:FF:000004">
    <property type="entry name" value="Exosome complex component Rrp41"/>
    <property type="match status" value="1"/>
</dbReference>
<feature type="domain" description="Exoribonuclease phosphorolytic" evidence="9">
    <location>
        <begin position="173"/>
        <end position="227"/>
    </location>
</feature>
<dbReference type="OrthoDB" id="437922at2759"/>
<accession>A0A9P3CN27</accession>
<dbReference type="Gene3D" id="3.30.230.70">
    <property type="entry name" value="GHMP Kinase, N-terminal domain"/>
    <property type="match status" value="1"/>
</dbReference>
<dbReference type="PANTHER" id="PTHR11953:SF0">
    <property type="entry name" value="EXOSOME COMPLEX COMPONENT RRP41"/>
    <property type="match status" value="1"/>
</dbReference>
<dbReference type="RefSeq" id="XP_044657172.1">
    <property type="nucleotide sequence ID" value="XM_044801237.1"/>
</dbReference>
<dbReference type="InterPro" id="IPR015847">
    <property type="entry name" value="ExoRNase_PH_dom2"/>
</dbReference>
<dbReference type="InterPro" id="IPR001247">
    <property type="entry name" value="ExoRNase_PH_dom1"/>
</dbReference>
<dbReference type="GO" id="GO:0071051">
    <property type="term" value="P:poly(A)-dependent snoRNA 3'-end processing"/>
    <property type="evidence" value="ECO:0007669"/>
    <property type="project" value="TreeGrafter"/>
</dbReference>
<keyword evidence="11" id="KW-1185">Reference proteome</keyword>
<dbReference type="InterPro" id="IPR036345">
    <property type="entry name" value="ExoRNase_PH_dom2_sf"/>
</dbReference>
<proteinExistence type="inferred from homology"/>
<sequence>MPLDSSTYGLAHLRVDGRRWNELRRISGQMSTQAAADGSSYFEMGNTKIICTVIGPRQQTRSGGRDQSREASIEVEIGIAGFSGMDRKKRSRSDKRTQEMQYTISSAFASTVFTSFYPQSTISIVLHVLSQDGALLAACLNAATLALIDAGIPMKDYIAACTTGSTASYAANDDEADPLLDLNGLEEQELPFLTVGTSGGEDKVNVLVMETKIQMARLEAMLSVGLDGCKQMRLLLDKIVREHGRKLLKSK</sequence>
<dbReference type="InterPro" id="IPR020568">
    <property type="entry name" value="Ribosomal_Su5_D2-typ_SF"/>
</dbReference>
<dbReference type="Proteomes" id="UP000825890">
    <property type="component" value="Unassembled WGS sequence"/>
</dbReference>
<dbReference type="Pfam" id="PF03725">
    <property type="entry name" value="RNase_PH_C"/>
    <property type="match status" value="1"/>
</dbReference>
<keyword evidence="4" id="KW-0963">Cytoplasm</keyword>
<dbReference type="InterPro" id="IPR027408">
    <property type="entry name" value="PNPase/RNase_PH_dom_sf"/>
</dbReference>
<dbReference type="GO" id="GO:0034475">
    <property type="term" value="P:U4 snRNA 3'-end processing"/>
    <property type="evidence" value="ECO:0007669"/>
    <property type="project" value="TreeGrafter"/>
</dbReference>
<comment type="similarity">
    <text evidence="3">Belongs to the RNase PH family.</text>
</comment>
<dbReference type="GO" id="GO:0000177">
    <property type="term" value="C:cytoplasmic exosome (RNase complex)"/>
    <property type="evidence" value="ECO:0007669"/>
    <property type="project" value="TreeGrafter"/>
</dbReference>
<evidence type="ECO:0000256" key="7">
    <source>
        <dbReference type="ARBA" id="ARBA00077929"/>
    </source>
</evidence>
<dbReference type="CDD" id="cd11370">
    <property type="entry name" value="RNase_PH_RRP41"/>
    <property type="match status" value="1"/>
</dbReference>
<organism evidence="10 11">
    <name type="scientific">Cercospora kikuchii</name>
    <dbReference type="NCBI Taxonomy" id="84275"/>
    <lineage>
        <taxon>Eukaryota</taxon>
        <taxon>Fungi</taxon>
        <taxon>Dikarya</taxon>
        <taxon>Ascomycota</taxon>
        <taxon>Pezizomycotina</taxon>
        <taxon>Dothideomycetes</taxon>
        <taxon>Dothideomycetidae</taxon>
        <taxon>Mycosphaerellales</taxon>
        <taxon>Mycosphaerellaceae</taxon>
        <taxon>Cercospora</taxon>
    </lineage>
</organism>
<dbReference type="GO" id="GO:0016075">
    <property type="term" value="P:rRNA catabolic process"/>
    <property type="evidence" value="ECO:0007669"/>
    <property type="project" value="TreeGrafter"/>
</dbReference>
<evidence type="ECO:0000256" key="5">
    <source>
        <dbReference type="ARBA" id="ARBA00022835"/>
    </source>
</evidence>